<dbReference type="EMBL" id="CAFABK010000048">
    <property type="protein sequence ID" value="CAB4832423.1"/>
    <property type="molecule type" value="Genomic_DNA"/>
</dbReference>
<dbReference type="Pfam" id="PF13649">
    <property type="entry name" value="Methyltransf_25"/>
    <property type="match status" value="1"/>
</dbReference>
<protein>
    <submittedName>
        <fullName evidence="2">Unannotated protein</fullName>
    </submittedName>
</protein>
<gene>
    <name evidence="2" type="ORF">UFOPK3204_01093</name>
</gene>
<accession>A0A6J7AI22</accession>
<name>A0A6J7AI22_9ZZZZ</name>
<dbReference type="Gene3D" id="3.40.50.150">
    <property type="entry name" value="Vaccinia Virus protein VP39"/>
    <property type="match status" value="1"/>
</dbReference>
<dbReference type="InterPro" id="IPR029063">
    <property type="entry name" value="SAM-dependent_MTases_sf"/>
</dbReference>
<reference evidence="2" key="1">
    <citation type="submission" date="2020-05" db="EMBL/GenBank/DDBJ databases">
        <authorList>
            <person name="Chiriac C."/>
            <person name="Salcher M."/>
            <person name="Ghai R."/>
            <person name="Kavagutti S V."/>
        </authorList>
    </citation>
    <scope>NUCLEOTIDE SEQUENCE</scope>
</reference>
<sequence length="65" mass="6683">MQAKVTNSGVVTDISSGMVDVAIRNGLQLGLEVTGQVADAEQLPFPDGSFDLVVGHADAPSPTRC</sequence>
<evidence type="ECO:0000259" key="1">
    <source>
        <dbReference type="Pfam" id="PF13649"/>
    </source>
</evidence>
<dbReference type="InterPro" id="IPR041698">
    <property type="entry name" value="Methyltransf_25"/>
</dbReference>
<evidence type="ECO:0000313" key="2">
    <source>
        <dbReference type="EMBL" id="CAB4832423.1"/>
    </source>
</evidence>
<dbReference type="SUPFAM" id="SSF53335">
    <property type="entry name" value="S-adenosyl-L-methionine-dependent methyltransferases"/>
    <property type="match status" value="1"/>
</dbReference>
<feature type="domain" description="Methyltransferase" evidence="1">
    <location>
        <begin position="7"/>
        <end position="55"/>
    </location>
</feature>
<proteinExistence type="predicted"/>
<dbReference type="AlphaFoldDB" id="A0A6J7AI22"/>
<organism evidence="2">
    <name type="scientific">freshwater metagenome</name>
    <dbReference type="NCBI Taxonomy" id="449393"/>
    <lineage>
        <taxon>unclassified sequences</taxon>
        <taxon>metagenomes</taxon>
        <taxon>ecological metagenomes</taxon>
    </lineage>
</organism>